<dbReference type="AlphaFoldDB" id="A0A917RWB8"/>
<organism evidence="3 4">
    <name type="scientific">Nocardia jinanensis</name>
    <dbReference type="NCBI Taxonomy" id="382504"/>
    <lineage>
        <taxon>Bacteria</taxon>
        <taxon>Bacillati</taxon>
        <taxon>Actinomycetota</taxon>
        <taxon>Actinomycetes</taxon>
        <taxon>Mycobacteriales</taxon>
        <taxon>Nocardiaceae</taxon>
        <taxon>Nocardia</taxon>
    </lineage>
</organism>
<evidence type="ECO:0000256" key="1">
    <source>
        <dbReference type="SAM" id="MobiDB-lite"/>
    </source>
</evidence>
<dbReference type="PANTHER" id="PTHR40078">
    <property type="entry name" value="INTEGRAL MEMBRANE PROTEIN-RELATED"/>
    <property type="match status" value="1"/>
</dbReference>
<feature type="transmembrane region" description="Helical" evidence="2">
    <location>
        <begin position="103"/>
        <end position="124"/>
    </location>
</feature>
<dbReference type="EMBL" id="BMMH01000024">
    <property type="protein sequence ID" value="GGL39469.1"/>
    <property type="molecule type" value="Genomic_DNA"/>
</dbReference>
<dbReference type="Pfam" id="PF19700">
    <property type="entry name" value="DUF6198"/>
    <property type="match status" value="1"/>
</dbReference>
<evidence type="ECO:0000256" key="2">
    <source>
        <dbReference type="SAM" id="Phobius"/>
    </source>
</evidence>
<feature type="transmembrane region" description="Helical" evidence="2">
    <location>
        <begin position="170"/>
        <end position="191"/>
    </location>
</feature>
<reference evidence="3" key="2">
    <citation type="submission" date="2020-09" db="EMBL/GenBank/DDBJ databases">
        <authorList>
            <person name="Sun Q."/>
            <person name="Zhou Y."/>
        </authorList>
    </citation>
    <scope>NUCLEOTIDE SEQUENCE</scope>
    <source>
        <strain evidence="3">CGMCC 4.3508</strain>
    </source>
</reference>
<keyword evidence="4" id="KW-1185">Reference proteome</keyword>
<comment type="caution">
    <text evidence="3">The sequence shown here is derived from an EMBL/GenBank/DDBJ whole genome shotgun (WGS) entry which is preliminary data.</text>
</comment>
<reference evidence="3" key="1">
    <citation type="journal article" date="2014" name="Int. J. Syst. Evol. Microbiol.">
        <title>Complete genome sequence of Corynebacterium casei LMG S-19264T (=DSM 44701T), isolated from a smear-ripened cheese.</title>
        <authorList>
            <consortium name="US DOE Joint Genome Institute (JGI-PGF)"/>
            <person name="Walter F."/>
            <person name="Albersmeier A."/>
            <person name="Kalinowski J."/>
            <person name="Ruckert C."/>
        </authorList>
    </citation>
    <scope>NUCLEOTIDE SEQUENCE</scope>
    <source>
        <strain evidence="3">CGMCC 4.3508</strain>
    </source>
</reference>
<accession>A0A917RWB8</accession>
<dbReference type="InterPro" id="IPR038750">
    <property type="entry name" value="YczE/YyaS-like"/>
</dbReference>
<sequence length="223" mass="23556">MIRRLTALFAGLWLYGFSMAVMIRAAVGLDPWDVFHQGVTRHVPMSFGTVTALTGVVVLLAWIPLRQWPGVGTVSNVVLVGVSVDVGLLILPEWESMPVRLGAMVVAVVLNAVASVLYIGAGLGPGPRDGLMTGLVRRTGWSIRLVRTVLEVSVLTIGWLLGGSVGVGTLVYAVAIGPLIQLMVPLVAGRLPGFDTTPTRRPTDTDGAPEPMGGDNAEIRSRA</sequence>
<keyword evidence="2" id="KW-0472">Membrane</keyword>
<dbReference type="PANTHER" id="PTHR40078:SF1">
    <property type="entry name" value="INTEGRAL MEMBRANE PROTEIN"/>
    <property type="match status" value="1"/>
</dbReference>
<dbReference type="Proteomes" id="UP000638263">
    <property type="component" value="Unassembled WGS sequence"/>
</dbReference>
<feature type="region of interest" description="Disordered" evidence="1">
    <location>
        <begin position="194"/>
        <end position="223"/>
    </location>
</feature>
<feature type="transmembrane region" description="Helical" evidence="2">
    <location>
        <begin position="44"/>
        <end position="63"/>
    </location>
</feature>
<feature type="transmembrane region" description="Helical" evidence="2">
    <location>
        <begin position="145"/>
        <end position="164"/>
    </location>
</feature>
<evidence type="ECO:0000313" key="3">
    <source>
        <dbReference type="EMBL" id="GGL39469.1"/>
    </source>
</evidence>
<gene>
    <name evidence="3" type="ORF">GCM10011588_62780</name>
</gene>
<dbReference type="RefSeq" id="WP_229719143.1">
    <property type="nucleotide sequence ID" value="NZ_BMMH01000024.1"/>
</dbReference>
<name>A0A917RWB8_9NOCA</name>
<evidence type="ECO:0000313" key="4">
    <source>
        <dbReference type="Proteomes" id="UP000638263"/>
    </source>
</evidence>
<feature type="transmembrane region" description="Helical" evidence="2">
    <location>
        <begin position="70"/>
        <end position="91"/>
    </location>
</feature>
<keyword evidence="2" id="KW-1133">Transmembrane helix</keyword>
<proteinExistence type="predicted"/>
<keyword evidence="2" id="KW-0812">Transmembrane</keyword>
<protein>
    <submittedName>
        <fullName evidence="3">Membrane protein</fullName>
    </submittedName>
</protein>